<sequence length="540" mass="59540">MAYYDGHSIIVLFGLRYSKKMKAKKNSLLAPTFKVTLLSMLNMAVTFITQIIISYHFGASAERDAYFVVTAIPIYVSSILSSSLSVTFIPIFVENETNKNETEAWKIASIFMNFIFLALSGLSIIGIIFARQIIALITPGFSGEMQVLTSSLLRIMMPTIVLNGLSNLLSSIYYAEYRYVQPGLSTIINSAVMLISVVLMRSLGVYSLAIGFLLGSFANFLILTPIVFTSGKYIFSFDIRHPAVKRIIQVMSPLIFFGAFYNSVKLLEKYFASSLSVGSISYLGYGNKIILVLNSLAINGISVTIFPLMARSWAVNDMAGVRKYFAKGVRGILLIAMPISAIFIALGVPIIQFLFERGSFDHATTVAVANVLSILMVTFVSAGLGNVVGKGFYIAQETNKRAMLGIFLIGVYYVLAWVFSKQFSYIGLAVATSLHSIIGLAITTAIMRRLYGGINGMEILNGFLKITISSFLSGIVMYISYFFNGFIDIIAVKLMISVILGGIVYYIMIFRIFRLPEVQGINGAIIDFMKKKLGLKKLEK</sequence>
<dbReference type="GO" id="GO:0009252">
    <property type="term" value="P:peptidoglycan biosynthetic process"/>
    <property type="evidence" value="ECO:0007669"/>
    <property type="project" value="UniProtKB-KW"/>
</dbReference>
<evidence type="ECO:0000256" key="4">
    <source>
        <dbReference type="ARBA" id="ARBA00022960"/>
    </source>
</evidence>
<evidence type="ECO:0000313" key="10">
    <source>
        <dbReference type="Proteomes" id="UP000264062"/>
    </source>
</evidence>
<feature type="transmembrane region" description="Helical" evidence="8">
    <location>
        <begin position="289"/>
        <end position="310"/>
    </location>
</feature>
<dbReference type="GO" id="GO:0034204">
    <property type="term" value="P:lipid translocation"/>
    <property type="evidence" value="ECO:0007669"/>
    <property type="project" value="TreeGrafter"/>
</dbReference>
<keyword evidence="5" id="KW-0573">Peptidoglycan synthesis</keyword>
<dbReference type="Pfam" id="PF03023">
    <property type="entry name" value="MurJ"/>
    <property type="match status" value="1"/>
</dbReference>
<feature type="transmembrane region" description="Helical" evidence="8">
    <location>
        <begin position="187"/>
        <end position="206"/>
    </location>
</feature>
<evidence type="ECO:0000256" key="2">
    <source>
        <dbReference type="ARBA" id="ARBA00022475"/>
    </source>
</evidence>
<evidence type="ECO:0000256" key="3">
    <source>
        <dbReference type="ARBA" id="ARBA00022692"/>
    </source>
</evidence>
<evidence type="ECO:0000256" key="5">
    <source>
        <dbReference type="ARBA" id="ARBA00022984"/>
    </source>
</evidence>
<dbReference type="GO" id="GO:0015648">
    <property type="term" value="F:lipid-linked peptidoglycan transporter activity"/>
    <property type="evidence" value="ECO:0007669"/>
    <property type="project" value="TreeGrafter"/>
</dbReference>
<name>A0A350HB10_UNCW3</name>
<evidence type="ECO:0000256" key="1">
    <source>
        <dbReference type="ARBA" id="ARBA00004651"/>
    </source>
</evidence>
<dbReference type="PANTHER" id="PTHR47019:SF1">
    <property type="entry name" value="LIPID II FLIPPASE MURJ"/>
    <property type="match status" value="1"/>
</dbReference>
<dbReference type="Proteomes" id="UP000264062">
    <property type="component" value="Unassembled WGS sequence"/>
</dbReference>
<proteinExistence type="predicted"/>
<comment type="caution">
    <text evidence="9">The sequence shown here is derived from an EMBL/GenBank/DDBJ whole genome shotgun (WGS) entry which is preliminary data.</text>
</comment>
<dbReference type="AlphaFoldDB" id="A0A350HB10"/>
<feature type="transmembrane region" description="Helical" evidence="8">
    <location>
        <begin position="367"/>
        <end position="389"/>
    </location>
</feature>
<keyword evidence="7 8" id="KW-0472">Membrane</keyword>
<dbReference type="InterPro" id="IPR004268">
    <property type="entry name" value="MurJ"/>
</dbReference>
<feature type="transmembrane region" description="Helical" evidence="8">
    <location>
        <begin position="489"/>
        <end position="509"/>
    </location>
</feature>
<dbReference type="PRINTS" id="PR01806">
    <property type="entry name" value="VIRFACTRMVIN"/>
</dbReference>
<evidence type="ECO:0000313" key="9">
    <source>
        <dbReference type="EMBL" id="HAV92726.1"/>
    </source>
</evidence>
<feature type="transmembrane region" description="Helical" evidence="8">
    <location>
        <begin position="425"/>
        <end position="447"/>
    </location>
</feature>
<gene>
    <name evidence="9" type="ORF">DCW38_06055</name>
</gene>
<feature type="transmembrane region" description="Helical" evidence="8">
    <location>
        <begin position="65"/>
        <end position="93"/>
    </location>
</feature>
<feature type="transmembrane region" description="Helical" evidence="8">
    <location>
        <begin position="401"/>
        <end position="419"/>
    </location>
</feature>
<dbReference type="GO" id="GO:0008360">
    <property type="term" value="P:regulation of cell shape"/>
    <property type="evidence" value="ECO:0007669"/>
    <property type="project" value="UniProtKB-KW"/>
</dbReference>
<organism evidence="9 10">
    <name type="scientific">candidate division WOR-3 bacterium</name>
    <dbReference type="NCBI Taxonomy" id="2052148"/>
    <lineage>
        <taxon>Bacteria</taxon>
        <taxon>Bacteria division WOR-3</taxon>
    </lineage>
</organism>
<evidence type="ECO:0008006" key="11">
    <source>
        <dbReference type="Google" id="ProtNLM"/>
    </source>
</evidence>
<feature type="transmembrane region" description="Helical" evidence="8">
    <location>
        <begin position="114"/>
        <end position="135"/>
    </location>
</feature>
<accession>A0A350HB10</accession>
<dbReference type="InterPro" id="IPR051050">
    <property type="entry name" value="Lipid_II_flippase_MurJ/MviN"/>
</dbReference>
<dbReference type="PANTHER" id="PTHR47019">
    <property type="entry name" value="LIPID II FLIPPASE MURJ"/>
    <property type="match status" value="1"/>
</dbReference>
<feature type="transmembrane region" description="Helical" evidence="8">
    <location>
        <begin position="212"/>
        <end position="235"/>
    </location>
</feature>
<evidence type="ECO:0000256" key="7">
    <source>
        <dbReference type="ARBA" id="ARBA00023136"/>
    </source>
</evidence>
<keyword evidence="4" id="KW-0133">Cell shape</keyword>
<dbReference type="GO" id="GO:0005886">
    <property type="term" value="C:plasma membrane"/>
    <property type="evidence" value="ECO:0007669"/>
    <property type="project" value="UniProtKB-SubCell"/>
</dbReference>
<comment type="subcellular location">
    <subcellularLocation>
        <location evidence="1">Cell membrane</location>
        <topology evidence="1">Multi-pass membrane protein</topology>
    </subcellularLocation>
</comment>
<evidence type="ECO:0000256" key="8">
    <source>
        <dbReference type="SAM" id="Phobius"/>
    </source>
</evidence>
<feature type="transmembrane region" description="Helical" evidence="8">
    <location>
        <begin position="155"/>
        <end position="175"/>
    </location>
</feature>
<feature type="transmembrane region" description="Helical" evidence="8">
    <location>
        <begin position="459"/>
        <end position="483"/>
    </location>
</feature>
<dbReference type="EMBL" id="DMZY01000181">
    <property type="protein sequence ID" value="HAV92726.1"/>
    <property type="molecule type" value="Genomic_DNA"/>
</dbReference>
<evidence type="ECO:0000256" key="6">
    <source>
        <dbReference type="ARBA" id="ARBA00022989"/>
    </source>
</evidence>
<feature type="transmembrane region" description="Helical" evidence="8">
    <location>
        <begin position="28"/>
        <end position="53"/>
    </location>
</feature>
<keyword evidence="3 8" id="KW-0812">Transmembrane</keyword>
<keyword evidence="2" id="KW-1003">Cell membrane</keyword>
<protein>
    <recommendedName>
        <fullName evidence="11">Lipid II flippase MurJ</fullName>
    </recommendedName>
</protein>
<reference evidence="9 10" key="1">
    <citation type="journal article" date="2018" name="Nat. Biotechnol.">
        <title>A standardized bacterial taxonomy based on genome phylogeny substantially revises the tree of life.</title>
        <authorList>
            <person name="Parks D.H."/>
            <person name="Chuvochina M."/>
            <person name="Waite D.W."/>
            <person name="Rinke C."/>
            <person name="Skarshewski A."/>
            <person name="Chaumeil P.A."/>
            <person name="Hugenholtz P."/>
        </authorList>
    </citation>
    <scope>NUCLEOTIDE SEQUENCE [LARGE SCALE GENOMIC DNA]</scope>
    <source>
        <strain evidence="9">UBA9956</strain>
    </source>
</reference>
<keyword evidence="6 8" id="KW-1133">Transmembrane helix</keyword>
<feature type="transmembrane region" description="Helical" evidence="8">
    <location>
        <begin position="331"/>
        <end position="355"/>
    </location>
</feature>